<protein>
    <submittedName>
        <fullName evidence="1">Uncharacterized protein</fullName>
    </submittedName>
</protein>
<accession>A0ABV0QY50</accession>
<dbReference type="Proteomes" id="UP001434883">
    <property type="component" value="Unassembled WGS sequence"/>
</dbReference>
<comment type="caution">
    <text evidence="1">The sequence shown here is derived from an EMBL/GenBank/DDBJ whole genome shotgun (WGS) entry which is preliminary data.</text>
</comment>
<gene>
    <name evidence="1" type="ORF">XENOCAPTIV_025563</name>
</gene>
<dbReference type="EMBL" id="JAHRIN010025827">
    <property type="protein sequence ID" value="MEQ2200227.1"/>
    <property type="molecule type" value="Genomic_DNA"/>
</dbReference>
<evidence type="ECO:0000313" key="1">
    <source>
        <dbReference type="EMBL" id="MEQ2200227.1"/>
    </source>
</evidence>
<organism evidence="1 2">
    <name type="scientific">Xenoophorus captivus</name>
    <dbReference type="NCBI Taxonomy" id="1517983"/>
    <lineage>
        <taxon>Eukaryota</taxon>
        <taxon>Metazoa</taxon>
        <taxon>Chordata</taxon>
        <taxon>Craniata</taxon>
        <taxon>Vertebrata</taxon>
        <taxon>Euteleostomi</taxon>
        <taxon>Actinopterygii</taxon>
        <taxon>Neopterygii</taxon>
        <taxon>Teleostei</taxon>
        <taxon>Neoteleostei</taxon>
        <taxon>Acanthomorphata</taxon>
        <taxon>Ovalentaria</taxon>
        <taxon>Atherinomorphae</taxon>
        <taxon>Cyprinodontiformes</taxon>
        <taxon>Goodeidae</taxon>
        <taxon>Xenoophorus</taxon>
    </lineage>
</organism>
<evidence type="ECO:0000313" key="2">
    <source>
        <dbReference type="Proteomes" id="UP001434883"/>
    </source>
</evidence>
<sequence length="136" mass="14976">MTITQLYLSELLQNKSHFSHKSKCLLNMYCNLLLKVHSDCLKCTLSLSCVLIQQLASHLSGCVSVAESEVIVCVIYSTGAAFGGNLSTSEIRRGGQNLKIPRLSEQGLRKRKGCLFLLSALPPGHQNVWCGLRIKN</sequence>
<reference evidence="1 2" key="1">
    <citation type="submission" date="2021-06" db="EMBL/GenBank/DDBJ databases">
        <authorList>
            <person name="Palmer J.M."/>
        </authorList>
    </citation>
    <scope>NUCLEOTIDE SEQUENCE [LARGE SCALE GENOMIC DNA]</scope>
    <source>
        <strain evidence="1 2">XC_2019</strain>
        <tissue evidence="1">Muscle</tissue>
    </source>
</reference>
<name>A0ABV0QY50_9TELE</name>
<proteinExistence type="predicted"/>
<keyword evidence="2" id="KW-1185">Reference proteome</keyword>